<sequence length="40" mass="4579">MSLYLVLFVLTVLVAIRALDDLKAKRGPGAEFQKVRRRSF</sequence>
<evidence type="ECO:0000313" key="2">
    <source>
        <dbReference type="Proteomes" id="UP000254343"/>
    </source>
</evidence>
<accession>A0A380WB25</accession>
<gene>
    <name evidence="1" type="ORF">NCTC12722_03323</name>
</gene>
<protein>
    <submittedName>
        <fullName evidence="1">Uncharacterized protein</fullName>
    </submittedName>
</protein>
<name>A0A380WB25_AFIFE</name>
<proteinExistence type="predicted"/>
<dbReference type="AlphaFoldDB" id="A0A380WB25"/>
<dbReference type="RefSeq" id="WP_002716926.1">
    <property type="nucleotide sequence ID" value="NZ_UFSI01000001.1"/>
</dbReference>
<organism evidence="1 2">
    <name type="scientific">Afipia felis</name>
    <name type="common">Cat scratch disease bacillus</name>
    <dbReference type="NCBI Taxonomy" id="1035"/>
    <lineage>
        <taxon>Bacteria</taxon>
        <taxon>Pseudomonadati</taxon>
        <taxon>Pseudomonadota</taxon>
        <taxon>Alphaproteobacteria</taxon>
        <taxon>Hyphomicrobiales</taxon>
        <taxon>Nitrobacteraceae</taxon>
        <taxon>Afipia</taxon>
    </lineage>
</organism>
<reference evidence="1 2" key="1">
    <citation type="submission" date="2018-06" db="EMBL/GenBank/DDBJ databases">
        <authorList>
            <consortium name="Pathogen Informatics"/>
            <person name="Doyle S."/>
        </authorList>
    </citation>
    <scope>NUCLEOTIDE SEQUENCE [LARGE SCALE GENOMIC DNA]</scope>
    <source>
        <strain evidence="1 2">NCTC12722</strain>
    </source>
</reference>
<evidence type="ECO:0000313" key="1">
    <source>
        <dbReference type="EMBL" id="SUU86102.1"/>
    </source>
</evidence>
<dbReference type="Proteomes" id="UP000254343">
    <property type="component" value="Unassembled WGS sequence"/>
</dbReference>
<dbReference type="EMBL" id="UIGB01000001">
    <property type="protein sequence ID" value="SUU86102.1"/>
    <property type="molecule type" value="Genomic_DNA"/>
</dbReference>